<evidence type="ECO:0000256" key="1">
    <source>
        <dbReference type="ARBA" id="ARBA00006336"/>
    </source>
</evidence>
<dbReference type="EMBL" id="QGAC01000017">
    <property type="protein sequence ID" value="TKJ87162.1"/>
    <property type="molecule type" value="Genomic_DNA"/>
</dbReference>
<dbReference type="AlphaFoldDB" id="A0A3S7S2P1"/>
<evidence type="ECO:0000256" key="2">
    <source>
        <dbReference type="ARBA" id="ARBA00022642"/>
    </source>
</evidence>
<evidence type="ECO:0000256" key="5">
    <source>
        <dbReference type="ARBA" id="ARBA00037900"/>
    </source>
</evidence>
<dbReference type="OrthoDB" id="9791276at2"/>
<organism evidence="11 12">
    <name type="scientific">Erwinia persicina</name>
    <dbReference type="NCBI Taxonomy" id="55211"/>
    <lineage>
        <taxon>Bacteria</taxon>
        <taxon>Pseudomonadati</taxon>
        <taxon>Pseudomonadota</taxon>
        <taxon>Gammaproteobacteria</taxon>
        <taxon>Enterobacterales</taxon>
        <taxon>Erwiniaceae</taxon>
        <taxon>Erwinia</taxon>
    </lineage>
</organism>
<comment type="pathway">
    <text evidence="5">Cofactor biosynthesis; nicotinate biosynthesis; nicotinate from nicotinamide: step 1/1.</text>
</comment>
<evidence type="ECO:0000313" key="12">
    <source>
        <dbReference type="Proteomes" id="UP000306393"/>
    </source>
</evidence>
<dbReference type="GeneID" id="67476571"/>
<comment type="similarity">
    <text evidence="1">Belongs to the isochorismatase family.</text>
</comment>
<dbReference type="SUPFAM" id="SSF52499">
    <property type="entry name" value="Isochorismatase-like hydrolases"/>
    <property type="match status" value="1"/>
</dbReference>
<evidence type="ECO:0000313" key="11">
    <source>
        <dbReference type="EMBL" id="TKJ87162.1"/>
    </source>
</evidence>
<evidence type="ECO:0000256" key="3">
    <source>
        <dbReference type="ARBA" id="ARBA00022723"/>
    </source>
</evidence>
<dbReference type="InterPro" id="IPR036380">
    <property type="entry name" value="Isochorismatase-like_sf"/>
</dbReference>
<dbReference type="STRING" id="1219360.GCA_001571305_02817"/>
<accession>A0A3S7S2P1</accession>
<dbReference type="GO" id="GO:0046872">
    <property type="term" value="F:metal ion binding"/>
    <property type="evidence" value="ECO:0007669"/>
    <property type="project" value="UniProtKB-KW"/>
</dbReference>
<keyword evidence="13" id="KW-1185">Reference proteome</keyword>
<gene>
    <name evidence="10" type="primary">pncA</name>
    <name evidence="11" type="ORF">EpCFBP13511_17490</name>
    <name evidence="10" type="ORF">IFT93_00555</name>
</gene>
<keyword evidence="4 10" id="KW-0378">Hydrolase</keyword>
<dbReference type="PANTHER" id="PTHR11080">
    <property type="entry name" value="PYRAZINAMIDASE/NICOTINAMIDASE"/>
    <property type="match status" value="1"/>
</dbReference>
<evidence type="ECO:0000256" key="8">
    <source>
        <dbReference type="ARBA" id="ARBA00072277"/>
    </source>
</evidence>
<keyword evidence="2" id="KW-0662">Pyridine nucleotide biosynthesis</keyword>
<dbReference type="InterPro" id="IPR000868">
    <property type="entry name" value="Isochorismatase-like_dom"/>
</dbReference>
<dbReference type="EMBL" id="JACYNN010000001">
    <property type="protein sequence ID" value="MBD8104913.1"/>
    <property type="molecule type" value="Genomic_DNA"/>
</dbReference>
<reference evidence="11 12" key="1">
    <citation type="journal article" date="2019" name="Sci. Rep.">
        <title>Differences in resource use lead to coexistence of seed-transmitted microbial populations.</title>
        <authorList>
            <person name="Torres-Cortes G."/>
            <person name="Garcia B.J."/>
            <person name="Compant S."/>
            <person name="Rezki S."/>
            <person name="Jones P."/>
            <person name="Preveaux A."/>
            <person name="Briand M."/>
            <person name="Roulet A."/>
            <person name="Bouchez O."/>
            <person name="Jacobson D."/>
            <person name="Barret M."/>
        </authorList>
    </citation>
    <scope>NUCLEOTIDE SEQUENCE [LARGE SCALE GENOMIC DNA]</scope>
    <source>
        <strain evidence="11 12">CFBP13511</strain>
    </source>
</reference>
<evidence type="ECO:0000259" key="9">
    <source>
        <dbReference type="Pfam" id="PF00857"/>
    </source>
</evidence>
<dbReference type="NCBIfam" id="NF008623">
    <property type="entry name" value="PRK11609.1"/>
    <property type="match status" value="1"/>
</dbReference>
<dbReference type="EC" id="3.5.1.19" evidence="6"/>
<name>A0A3S7S2P1_9GAMM</name>
<dbReference type="RefSeq" id="WP_118664059.1">
    <property type="nucleotide sequence ID" value="NZ_CP022725.1"/>
</dbReference>
<evidence type="ECO:0000256" key="6">
    <source>
        <dbReference type="ARBA" id="ARBA00039017"/>
    </source>
</evidence>
<sequence length="204" mass="22137">MRDRQALLLIDLQNDFCPGGALAVSEGDQTIALANRLAATFHQRGQPVIATLDWHPAEHGSFASNAGTQPGTWGELNGLPQVWWPDHCVQLSPGAELHPGLDRSLLTLQVRKGEDPDIDSYSAFYDNGQRQQTLLHGWLQARGITALTVMGLATDYCVKFSVLDALTLGYQVEVISAGCRGVNLRENDSERALADMAMAGARIV</sequence>
<evidence type="ECO:0000313" key="10">
    <source>
        <dbReference type="EMBL" id="MBD8104913.1"/>
    </source>
</evidence>
<protein>
    <recommendedName>
        <fullName evidence="8">Nicotinamidase</fullName>
        <ecNumber evidence="6">3.5.1.19</ecNumber>
    </recommendedName>
    <alternativeName>
        <fullName evidence="7">Nicotinamide deamidase</fullName>
    </alternativeName>
</protein>
<evidence type="ECO:0000256" key="4">
    <source>
        <dbReference type="ARBA" id="ARBA00022801"/>
    </source>
</evidence>
<dbReference type="FunFam" id="3.40.50.850:FF:000006">
    <property type="entry name" value="Bifunctional pyrazinamidase/nicotinamidase"/>
    <property type="match status" value="1"/>
</dbReference>
<dbReference type="KEGG" id="epe:CI789_07075"/>
<dbReference type="GO" id="GO:0019363">
    <property type="term" value="P:pyridine nucleotide biosynthetic process"/>
    <property type="evidence" value="ECO:0007669"/>
    <property type="project" value="UniProtKB-KW"/>
</dbReference>
<dbReference type="Pfam" id="PF00857">
    <property type="entry name" value="Isochorismatase"/>
    <property type="match status" value="1"/>
</dbReference>
<dbReference type="Proteomes" id="UP000306393">
    <property type="component" value="Unassembled WGS sequence"/>
</dbReference>
<keyword evidence="3" id="KW-0479">Metal-binding</keyword>
<evidence type="ECO:0000256" key="7">
    <source>
        <dbReference type="ARBA" id="ARBA00043224"/>
    </source>
</evidence>
<reference evidence="10 13" key="2">
    <citation type="journal article" date="2020" name="FEMS Microbiol. Ecol.">
        <title>Temporal dynamics of bacterial communities during seed development and maturation.</title>
        <authorList>
            <person name="Chesneau G."/>
            <person name="Torres-Cortes G."/>
            <person name="Briand M."/>
            <person name="Darrasse A."/>
            <person name="Preveaux A."/>
            <person name="Marais C."/>
            <person name="Jacques M.A."/>
            <person name="Shade A."/>
            <person name="Barret M."/>
        </authorList>
    </citation>
    <scope>NUCLEOTIDE SEQUENCE [LARGE SCALE GENOMIC DNA]</scope>
    <source>
        <strain evidence="10 13">CFBP13732</strain>
    </source>
</reference>
<dbReference type="PANTHER" id="PTHR11080:SF2">
    <property type="entry name" value="LD05707P"/>
    <property type="match status" value="1"/>
</dbReference>
<evidence type="ECO:0000313" key="13">
    <source>
        <dbReference type="Proteomes" id="UP000661012"/>
    </source>
</evidence>
<dbReference type="Proteomes" id="UP000661012">
    <property type="component" value="Unassembled WGS sequence"/>
</dbReference>
<feature type="domain" description="Isochorismatase-like" evidence="9">
    <location>
        <begin position="6"/>
        <end position="202"/>
    </location>
</feature>
<dbReference type="InterPro" id="IPR052347">
    <property type="entry name" value="Isochorismatase_Nicotinamidase"/>
</dbReference>
<comment type="caution">
    <text evidence="11">The sequence shown here is derived from an EMBL/GenBank/DDBJ whole genome shotgun (WGS) entry which is preliminary data.</text>
</comment>
<dbReference type="GO" id="GO:0008936">
    <property type="term" value="F:nicotinamidase activity"/>
    <property type="evidence" value="ECO:0007669"/>
    <property type="project" value="UniProtKB-EC"/>
</dbReference>
<dbReference type="CDD" id="cd01011">
    <property type="entry name" value="nicotinamidase"/>
    <property type="match status" value="1"/>
</dbReference>
<dbReference type="Gene3D" id="3.40.50.850">
    <property type="entry name" value="Isochorismatase-like"/>
    <property type="match status" value="1"/>
</dbReference>
<proteinExistence type="inferred from homology"/>